<dbReference type="Gene3D" id="3.40.50.1000">
    <property type="entry name" value="HAD superfamily/HAD-like"/>
    <property type="match status" value="1"/>
</dbReference>
<gene>
    <name evidence="1" type="ORF">BSTEL_0855</name>
</gene>
<dbReference type="Gene3D" id="3.30.1240.10">
    <property type="match status" value="1"/>
</dbReference>
<dbReference type="STRING" id="762211.BSTEL_0855"/>
<comment type="caution">
    <text evidence="1">The sequence shown here is derived from an EMBL/GenBank/DDBJ whole genome shotgun (WGS) entry which is preliminary data.</text>
</comment>
<dbReference type="PANTHER" id="PTHR10000:SF25">
    <property type="entry name" value="PHOSPHATASE YKRA-RELATED"/>
    <property type="match status" value="1"/>
</dbReference>
<sequence length="293" mass="31801">MPADTPKIIFLDVDGTLVDYENNLPDSAIEAIREARANGHRIYICTGRSKAEVYPPLWEIGLDGMIGGNGSYVESDGEIVMHRTLSLDQCTRAVDWLNARGLAFYLESNSGLFASRDFENGALEAVRAYSARKGKSNAATMTVHDGYPDMIYGGELYRDDVNKISYVLGSQQDFLDAEQEFDDMHNGTWGGRGATALWGDLGVKDITKAHAIDCLLAYLGADRADTIAFGDAAVDVPMLEYCAYGVAMGNGSPDVKRAADLVTDDVEEDGLAHAFARLGLIGRRTTETGHGER</sequence>
<dbReference type="PANTHER" id="PTHR10000">
    <property type="entry name" value="PHOSPHOSERINE PHOSPHATASE"/>
    <property type="match status" value="1"/>
</dbReference>
<dbReference type="Pfam" id="PF08282">
    <property type="entry name" value="Hydrolase_3"/>
    <property type="match status" value="1"/>
</dbReference>
<name>A0A087E033_9BIFI</name>
<dbReference type="InterPro" id="IPR006379">
    <property type="entry name" value="HAD-SF_hydro_IIB"/>
</dbReference>
<dbReference type="GO" id="GO:0005829">
    <property type="term" value="C:cytosol"/>
    <property type="evidence" value="ECO:0007669"/>
    <property type="project" value="TreeGrafter"/>
</dbReference>
<dbReference type="InterPro" id="IPR036412">
    <property type="entry name" value="HAD-like_sf"/>
</dbReference>
<dbReference type="EC" id="3.1.3.23" evidence="1"/>
<dbReference type="SUPFAM" id="SSF56784">
    <property type="entry name" value="HAD-like"/>
    <property type="match status" value="1"/>
</dbReference>
<proteinExistence type="predicted"/>
<dbReference type="GO" id="GO:0050308">
    <property type="term" value="F:sugar-phosphatase activity"/>
    <property type="evidence" value="ECO:0007669"/>
    <property type="project" value="UniProtKB-EC"/>
</dbReference>
<dbReference type="SFLD" id="SFLDG01140">
    <property type="entry name" value="C2.B:_Phosphomannomutase_and_P"/>
    <property type="match status" value="1"/>
</dbReference>
<dbReference type="InterPro" id="IPR000150">
    <property type="entry name" value="Cof"/>
</dbReference>
<keyword evidence="1" id="KW-0378">Hydrolase</keyword>
<keyword evidence="2" id="KW-1185">Reference proteome</keyword>
<dbReference type="OrthoDB" id="3180855at2"/>
<dbReference type="EMBL" id="JGZP01000003">
    <property type="protein sequence ID" value="KFJ01134.1"/>
    <property type="molecule type" value="Genomic_DNA"/>
</dbReference>
<dbReference type="eggNOG" id="COG0561">
    <property type="taxonomic scope" value="Bacteria"/>
</dbReference>
<evidence type="ECO:0000313" key="2">
    <source>
        <dbReference type="Proteomes" id="UP000029004"/>
    </source>
</evidence>
<dbReference type="GO" id="GO:0000287">
    <property type="term" value="F:magnesium ion binding"/>
    <property type="evidence" value="ECO:0007669"/>
    <property type="project" value="TreeGrafter"/>
</dbReference>
<protein>
    <submittedName>
        <fullName evidence="1">Cof-like hydrolase</fullName>
        <ecNumber evidence="1">3.1.3.23</ecNumber>
    </submittedName>
</protein>
<dbReference type="AlphaFoldDB" id="A0A087E033"/>
<reference evidence="1 2" key="1">
    <citation type="submission" date="2014-03" db="EMBL/GenBank/DDBJ databases">
        <title>Genomics of Bifidobacteria.</title>
        <authorList>
            <person name="Ventura M."/>
            <person name="Milani C."/>
            <person name="Lugli G.A."/>
        </authorList>
    </citation>
    <scope>NUCLEOTIDE SEQUENCE [LARGE SCALE GENOMIC DNA]</scope>
    <source>
        <strain evidence="1 2">DSM 23968</strain>
    </source>
</reference>
<dbReference type="Proteomes" id="UP000029004">
    <property type="component" value="Unassembled WGS sequence"/>
</dbReference>
<evidence type="ECO:0000313" key="1">
    <source>
        <dbReference type="EMBL" id="KFJ01134.1"/>
    </source>
</evidence>
<dbReference type="SFLD" id="SFLDS00003">
    <property type="entry name" value="Haloacid_Dehalogenase"/>
    <property type="match status" value="1"/>
</dbReference>
<dbReference type="InterPro" id="IPR023214">
    <property type="entry name" value="HAD_sf"/>
</dbReference>
<accession>A0A087E033</accession>
<dbReference type="NCBIfam" id="TIGR01484">
    <property type="entry name" value="HAD-SF-IIB"/>
    <property type="match status" value="1"/>
</dbReference>
<organism evidence="1 2">
    <name type="scientific">Bifidobacterium stellenboschense</name>
    <dbReference type="NCBI Taxonomy" id="762211"/>
    <lineage>
        <taxon>Bacteria</taxon>
        <taxon>Bacillati</taxon>
        <taxon>Actinomycetota</taxon>
        <taxon>Actinomycetes</taxon>
        <taxon>Bifidobacteriales</taxon>
        <taxon>Bifidobacteriaceae</taxon>
        <taxon>Bifidobacterium</taxon>
    </lineage>
</organism>
<dbReference type="NCBIfam" id="TIGR00099">
    <property type="entry name" value="Cof-subfamily"/>
    <property type="match status" value="1"/>
</dbReference>